<evidence type="ECO:0000256" key="1">
    <source>
        <dbReference type="SAM" id="MobiDB-lite"/>
    </source>
</evidence>
<proteinExistence type="predicted"/>
<feature type="region of interest" description="Disordered" evidence="1">
    <location>
        <begin position="94"/>
        <end position="121"/>
    </location>
</feature>
<name>A0A9E7FTI5_9LILI</name>
<protein>
    <submittedName>
        <fullName evidence="2">Uncharacterized protein</fullName>
    </submittedName>
</protein>
<evidence type="ECO:0000313" key="3">
    <source>
        <dbReference type="Proteomes" id="UP001055439"/>
    </source>
</evidence>
<dbReference type="EMBL" id="CP097507">
    <property type="protein sequence ID" value="URE02110.1"/>
    <property type="molecule type" value="Genomic_DNA"/>
</dbReference>
<dbReference type="AlphaFoldDB" id="A0A9E7FTI5"/>
<dbReference type="Proteomes" id="UP001055439">
    <property type="component" value="Chromosome 5"/>
</dbReference>
<evidence type="ECO:0000313" key="2">
    <source>
        <dbReference type="EMBL" id="URE02110.1"/>
    </source>
</evidence>
<accession>A0A9E7FTI5</accession>
<gene>
    <name evidence="2" type="ORF">MUK42_34148</name>
</gene>
<sequence length="121" mass="13359">MSNLHPPSTKFLDSDGGFPAIARHQMPVQSIGLLTMMKSTTVIVAFGGGDPLIQYSDLFWRRRIGLHISDFGKQRLQVGIRIELLRSNVQFRHGRSPVRSRKSAAVDSDDDYAVKAAPPVG</sequence>
<organism evidence="2 3">
    <name type="scientific">Musa troglodytarum</name>
    <name type="common">fe'i banana</name>
    <dbReference type="NCBI Taxonomy" id="320322"/>
    <lineage>
        <taxon>Eukaryota</taxon>
        <taxon>Viridiplantae</taxon>
        <taxon>Streptophyta</taxon>
        <taxon>Embryophyta</taxon>
        <taxon>Tracheophyta</taxon>
        <taxon>Spermatophyta</taxon>
        <taxon>Magnoliopsida</taxon>
        <taxon>Liliopsida</taxon>
        <taxon>Zingiberales</taxon>
        <taxon>Musaceae</taxon>
        <taxon>Musa</taxon>
    </lineage>
</organism>
<reference evidence="2" key="1">
    <citation type="submission" date="2022-05" db="EMBL/GenBank/DDBJ databases">
        <title>The Musa troglodytarum L. genome provides insights into the mechanism of non-climacteric behaviour and enrichment of carotenoids.</title>
        <authorList>
            <person name="Wang J."/>
        </authorList>
    </citation>
    <scope>NUCLEOTIDE SEQUENCE</scope>
    <source>
        <tissue evidence="2">Leaf</tissue>
    </source>
</reference>
<keyword evidence="3" id="KW-1185">Reference proteome</keyword>